<dbReference type="RefSeq" id="WP_395821348.1">
    <property type="nucleotide sequence ID" value="NZ_CP043494.1"/>
</dbReference>
<accession>A0ABY9WPR0</accession>
<dbReference type="CDD" id="cd06309">
    <property type="entry name" value="PBP1_galactofuranose_YtfQ-like"/>
    <property type="match status" value="1"/>
</dbReference>
<dbReference type="EMBL" id="CP043494">
    <property type="protein sequence ID" value="WNG45796.1"/>
    <property type="molecule type" value="Genomic_DNA"/>
</dbReference>
<sequence length="326" mass="35201">MRWMIPFVLLAFIGCKQQSSEKPQQAGETAGAPAAAKKLVIGFSQVGAESAWRTAETKSIRGEAEKRGIDLKFADAQGKQANQINALSSFIAQKVDAIVLAPVVETGWENVLMQAKEANIPVILVDRGIKVSDESLYTTLIASDFVEEGRMAAEWLAKKMNGKANIYELQGTTGAAPAIDRKKGFEEVLAKNPGMTIVKSQSADFTRAKGKEVMEAFIKSDREKIQAVYAHNDDMALGAIQALEEAGMNPGKDVILISVDGVKGAFEAMVAGKLNATVECNPLMGPTVFDTIAKIRAGEKVPKFIQSKDQLFEQSTAAQVISTREY</sequence>
<dbReference type="Pfam" id="PF13407">
    <property type="entry name" value="Peripla_BP_4"/>
    <property type="match status" value="1"/>
</dbReference>
<dbReference type="SUPFAM" id="SSF53822">
    <property type="entry name" value="Periplasmic binding protein-like I"/>
    <property type="match status" value="1"/>
</dbReference>
<name>A0ABY9WPR0_9BACT</name>
<dbReference type="PANTHER" id="PTHR46847:SF3">
    <property type="entry name" value="GALACTOFURANOSE-BINDING PROTEIN YTFQ"/>
    <property type="match status" value="1"/>
</dbReference>
<comment type="similarity">
    <text evidence="2">Belongs to the bacterial solute-binding protein 2 family.</text>
</comment>
<organism evidence="5 6">
    <name type="scientific">Archangium minus</name>
    <dbReference type="NCBI Taxonomy" id="83450"/>
    <lineage>
        <taxon>Bacteria</taxon>
        <taxon>Pseudomonadati</taxon>
        <taxon>Myxococcota</taxon>
        <taxon>Myxococcia</taxon>
        <taxon>Myxococcales</taxon>
        <taxon>Cystobacterineae</taxon>
        <taxon>Archangiaceae</taxon>
        <taxon>Archangium</taxon>
    </lineage>
</organism>
<dbReference type="Proteomes" id="UP001611383">
    <property type="component" value="Chromosome"/>
</dbReference>
<dbReference type="Gene3D" id="3.40.50.2300">
    <property type="match status" value="2"/>
</dbReference>
<feature type="domain" description="Periplasmic binding protein" evidence="4">
    <location>
        <begin position="41"/>
        <end position="284"/>
    </location>
</feature>
<keyword evidence="3" id="KW-0732">Signal</keyword>
<proteinExistence type="inferred from homology"/>
<dbReference type="PROSITE" id="PS51257">
    <property type="entry name" value="PROKAR_LIPOPROTEIN"/>
    <property type="match status" value="1"/>
</dbReference>
<gene>
    <name evidence="5" type="ORF">F0U60_18025</name>
</gene>
<dbReference type="InterPro" id="IPR025997">
    <property type="entry name" value="SBP_2_dom"/>
</dbReference>
<reference evidence="5 6" key="1">
    <citation type="submission" date="2019-08" db="EMBL/GenBank/DDBJ databases">
        <title>Archangium and Cystobacter genomes.</title>
        <authorList>
            <person name="Chen I.-C.K."/>
            <person name="Wielgoss S."/>
        </authorList>
    </citation>
    <scope>NUCLEOTIDE SEQUENCE [LARGE SCALE GENOMIC DNA]</scope>
    <source>
        <strain evidence="5 6">Cbm 6</strain>
    </source>
</reference>
<evidence type="ECO:0000256" key="2">
    <source>
        <dbReference type="ARBA" id="ARBA00007639"/>
    </source>
</evidence>
<dbReference type="InterPro" id="IPR028082">
    <property type="entry name" value="Peripla_BP_I"/>
</dbReference>
<comment type="subcellular location">
    <subcellularLocation>
        <location evidence="1">Cell envelope</location>
    </subcellularLocation>
</comment>
<evidence type="ECO:0000256" key="3">
    <source>
        <dbReference type="ARBA" id="ARBA00022729"/>
    </source>
</evidence>
<protein>
    <submittedName>
        <fullName evidence="5">ABC transporter substrate-binding protein</fullName>
    </submittedName>
</protein>
<evidence type="ECO:0000259" key="4">
    <source>
        <dbReference type="Pfam" id="PF13407"/>
    </source>
</evidence>
<dbReference type="PANTHER" id="PTHR46847">
    <property type="entry name" value="D-ALLOSE-BINDING PERIPLASMIC PROTEIN-RELATED"/>
    <property type="match status" value="1"/>
</dbReference>
<evidence type="ECO:0000313" key="5">
    <source>
        <dbReference type="EMBL" id="WNG45796.1"/>
    </source>
</evidence>
<keyword evidence="6" id="KW-1185">Reference proteome</keyword>
<evidence type="ECO:0000256" key="1">
    <source>
        <dbReference type="ARBA" id="ARBA00004196"/>
    </source>
</evidence>
<evidence type="ECO:0000313" key="6">
    <source>
        <dbReference type="Proteomes" id="UP001611383"/>
    </source>
</evidence>